<name>A0AAV0TUW7_HYABA</name>
<keyword evidence="1" id="KW-0472">Membrane</keyword>
<evidence type="ECO:0000256" key="1">
    <source>
        <dbReference type="SAM" id="Phobius"/>
    </source>
</evidence>
<comment type="caution">
    <text evidence="2">The sequence shown here is derived from an EMBL/GenBank/DDBJ whole genome shotgun (WGS) entry which is preliminary data.</text>
</comment>
<accession>A0AAV0TUW7</accession>
<dbReference type="Proteomes" id="UP001162031">
    <property type="component" value="Unassembled WGS sequence"/>
</dbReference>
<dbReference type="EMBL" id="CANTFL010000810">
    <property type="protein sequence ID" value="CAI5727877.1"/>
    <property type="molecule type" value="Genomic_DNA"/>
</dbReference>
<feature type="transmembrane region" description="Helical" evidence="1">
    <location>
        <begin position="20"/>
        <end position="43"/>
    </location>
</feature>
<sequence length="498" mass="55922">MLKSSEEAPVQRQQDRVCLVLVPIVVLVALILMIETFALLGPLGDQLVGLRQMTWRYRLQTLSPDEVVPDQELLHLSLLHEVCVDDAAVGVPWQFGSPGNQLVGATANNSHVLMRQNDSDLLAKLRHCPDVDVFLPQASHTFGYCQDAAAYVKYLESRLLPDWVLDIELYDPDLGRQVDYFSLCPKTPILFLDHHWSDVAMSSRWPIGKPVYMMPNIEIMELTAMHFLRADAVLCKTQVCYDRVTKWYEQEGTPRNTSVFYTKHTSSSPSVLVRKRLGEYAVASKDYTDVKFSHMAGVSSSKGTREIMDCWLHTAELPPLDVYIDRKPFYRLFSPSFKSKIAGSLSPVNIQLGTHEHLMFSKVIAEALFVLSPSYGEGYGHTLNQARSSGAVIVTIDLPPMNELVIGNETGVLIPTNRIQHPMVLMGGNYRGEKGLEDVEGLVAQFEASDVCRAIQRLMQSTTPGERAEMGLNASRQYHADTKYFAKEMQKLRAFAKP</sequence>
<protein>
    <recommendedName>
        <fullName evidence="4">Glycosyl transferase family 1 domain-containing protein</fullName>
    </recommendedName>
</protein>
<dbReference type="Gene3D" id="3.40.50.2000">
    <property type="entry name" value="Glycogen Phosphorylase B"/>
    <property type="match status" value="1"/>
</dbReference>
<keyword evidence="3" id="KW-1185">Reference proteome</keyword>
<gene>
    <name evidence="2" type="ORF">HBR001_LOCUS4196</name>
</gene>
<dbReference type="SUPFAM" id="SSF53756">
    <property type="entry name" value="UDP-Glycosyltransferase/glycogen phosphorylase"/>
    <property type="match status" value="1"/>
</dbReference>
<dbReference type="AlphaFoldDB" id="A0AAV0TUW7"/>
<evidence type="ECO:0000313" key="2">
    <source>
        <dbReference type="EMBL" id="CAI5727877.1"/>
    </source>
</evidence>
<keyword evidence="1" id="KW-1133">Transmembrane helix</keyword>
<reference evidence="2" key="1">
    <citation type="submission" date="2022-12" db="EMBL/GenBank/DDBJ databases">
        <authorList>
            <person name="Webb A."/>
        </authorList>
    </citation>
    <scope>NUCLEOTIDE SEQUENCE</scope>
    <source>
        <strain evidence="2">Hp1</strain>
    </source>
</reference>
<proteinExistence type="predicted"/>
<organism evidence="2 3">
    <name type="scientific">Hyaloperonospora brassicae</name>
    <name type="common">Brassica downy mildew</name>
    <name type="synonym">Peronospora brassicae</name>
    <dbReference type="NCBI Taxonomy" id="162125"/>
    <lineage>
        <taxon>Eukaryota</taxon>
        <taxon>Sar</taxon>
        <taxon>Stramenopiles</taxon>
        <taxon>Oomycota</taxon>
        <taxon>Peronosporomycetes</taxon>
        <taxon>Peronosporales</taxon>
        <taxon>Peronosporaceae</taxon>
        <taxon>Hyaloperonospora</taxon>
    </lineage>
</organism>
<evidence type="ECO:0008006" key="4">
    <source>
        <dbReference type="Google" id="ProtNLM"/>
    </source>
</evidence>
<keyword evidence="1" id="KW-0812">Transmembrane</keyword>
<evidence type="ECO:0000313" key="3">
    <source>
        <dbReference type="Proteomes" id="UP001162031"/>
    </source>
</evidence>